<proteinExistence type="predicted"/>
<comment type="caution">
    <text evidence="1">The sequence shown here is derived from an EMBL/GenBank/DDBJ whole genome shotgun (WGS) entry which is preliminary data.</text>
</comment>
<sequence length="101" mass="10959">MGDLIADLDREVGLILDDLGGEVPSRAGEANVVLLPRPAPELVELPQYWSDSEFCLAWADLMEALLGDAEDGELSEVQWAALADAAERVTLAGYRLTETQM</sequence>
<organism evidence="1 2">
    <name type="scientific">Phenylobacterium conjunctum</name>
    <dbReference type="NCBI Taxonomy" id="1298959"/>
    <lineage>
        <taxon>Bacteria</taxon>
        <taxon>Pseudomonadati</taxon>
        <taxon>Pseudomonadota</taxon>
        <taxon>Alphaproteobacteria</taxon>
        <taxon>Caulobacterales</taxon>
        <taxon>Caulobacteraceae</taxon>
        <taxon>Phenylobacterium</taxon>
    </lineage>
</organism>
<name>A0ABW3T343_9CAUL</name>
<protein>
    <submittedName>
        <fullName evidence="1">Uncharacterized protein</fullName>
    </submittedName>
</protein>
<dbReference type="Proteomes" id="UP001597216">
    <property type="component" value="Unassembled WGS sequence"/>
</dbReference>
<evidence type="ECO:0000313" key="1">
    <source>
        <dbReference type="EMBL" id="MFD1191358.1"/>
    </source>
</evidence>
<reference evidence="2" key="1">
    <citation type="journal article" date="2019" name="Int. J. Syst. Evol. Microbiol.">
        <title>The Global Catalogue of Microorganisms (GCM) 10K type strain sequencing project: providing services to taxonomists for standard genome sequencing and annotation.</title>
        <authorList>
            <consortium name="The Broad Institute Genomics Platform"/>
            <consortium name="The Broad Institute Genome Sequencing Center for Infectious Disease"/>
            <person name="Wu L."/>
            <person name="Ma J."/>
        </authorList>
    </citation>
    <scope>NUCLEOTIDE SEQUENCE [LARGE SCALE GENOMIC DNA]</scope>
    <source>
        <strain evidence="2">CCUG 55074</strain>
    </source>
</reference>
<gene>
    <name evidence="1" type="ORF">ACFQ27_12280</name>
</gene>
<dbReference type="RefSeq" id="WP_377353790.1">
    <property type="nucleotide sequence ID" value="NZ_JBHTLQ010000026.1"/>
</dbReference>
<accession>A0ABW3T343</accession>
<keyword evidence="2" id="KW-1185">Reference proteome</keyword>
<dbReference type="EMBL" id="JBHTLQ010000026">
    <property type="protein sequence ID" value="MFD1191358.1"/>
    <property type="molecule type" value="Genomic_DNA"/>
</dbReference>
<evidence type="ECO:0000313" key="2">
    <source>
        <dbReference type="Proteomes" id="UP001597216"/>
    </source>
</evidence>